<dbReference type="Pfam" id="PF01695">
    <property type="entry name" value="IstB_IS21"/>
    <property type="match status" value="1"/>
</dbReference>
<keyword evidence="3" id="KW-0614">Plasmid</keyword>
<sequence length="189" mass="21566">MRVEHHLLRVAEISAHERHAAVGEPHLRQLHRQRQTVKFDPFMAPIELIGLARIKPQRHKRLRRSPGRAQLASSSHIDARCQARRHSRGRGVLRIAGWSSDAPEWATLHAISHRRRKKPAGGRHPRLIKSLGRADLLILDDFGLEPLDAGARHDLLEILEERYGRRSTIVTSQLPVTSWHEVIGEPTFS</sequence>
<feature type="region of interest" description="Disordered" evidence="1">
    <location>
        <begin position="58"/>
        <end position="84"/>
    </location>
</feature>
<evidence type="ECO:0000259" key="2">
    <source>
        <dbReference type="Pfam" id="PF01695"/>
    </source>
</evidence>
<dbReference type="EMBL" id="CP044329">
    <property type="protein sequence ID" value="QGM95806.1"/>
    <property type="molecule type" value="Genomic_DNA"/>
</dbReference>
<evidence type="ECO:0000313" key="4">
    <source>
        <dbReference type="Proteomes" id="UP000424673"/>
    </source>
</evidence>
<gene>
    <name evidence="3" type="ORF">F7D13_17025</name>
</gene>
<name>A0ABX6ERU2_9HYPH</name>
<geneLocation type="plasmid" evidence="3 4">
    <name>unnamed1</name>
</geneLocation>
<dbReference type="Proteomes" id="UP000424673">
    <property type="component" value="Plasmid unnamed1"/>
</dbReference>
<proteinExistence type="predicted"/>
<accession>A0ABX6ERU2</accession>
<evidence type="ECO:0000313" key="3">
    <source>
        <dbReference type="EMBL" id="QGM95806.1"/>
    </source>
</evidence>
<organism evidence="3 4">
    <name type="scientific">Methylocystis rosea</name>
    <dbReference type="NCBI Taxonomy" id="173366"/>
    <lineage>
        <taxon>Bacteria</taxon>
        <taxon>Pseudomonadati</taxon>
        <taxon>Pseudomonadota</taxon>
        <taxon>Alphaproteobacteria</taxon>
        <taxon>Hyphomicrobiales</taxon>
        <taxon>Methylocystaceae</taxon>
        <taxon>Methylocystis</taxon>
    </lineage>
</organism>
<feature type="domain" description="IstB-like ATP-binding" evidence="2">
    <location>
        <begin position="120"/>
        <end position="188"/>
    </location>
</feature>
<protein>
    <recommendedName>
        <fullName evidence="2">IstB-like ATP-binding domain-containing protein</fullName>
    </recommendedName>
</protein>
<reference evidence="3 4" key="1">
    <citation type="journal article" date="2021" name="AMB Express">
        <title>Isolation and characterisation of Methylocystis spp. for poly-3-hydroxybutyrate production using waste methane feedstocks.</title>
        <authorList>
            <person name="Rumah B.L."/>
            <person name="Stead C.E."/>
            <person name="Claxton Stevens B.H."/>
            <person name="Minton N.P."/>
            <person name="Grosse-Honebrink A."/>
            <person name="Zhang Y."/>
        </authorList>
    </citation>
    <scope>NUCLEOTIDE SEQUENCE [LARGE SCALE GENOMIC DNA]</scope>
    <source>
        <strain evidence="3 4">BRCS1</strain>
    </source>
</reference>
<evidence type="ECO:0000256" key="1">
    <source>
        <dbReference type="SAM" id="MobiDB-lite"/>
    </source>
</evidence>
<dbReference type="Gene3D" id="3.40.50.300">
    <property type="entry name" value="P-loop containing nucleotide triphosphate hydrolases"/>
    <property type="match status" value="1"/>
</dbReference>
<dbReference type="InterPro" id="IPR002611">
    <property type="entry name" value="IstB_ATP-bd"/>
</dbReference>
<dbReference type="InterPro" id="IPR027417">
    <property type="entry name" value="P-loop_NTPase"/>
</dbReference>
<keyword evidence="4" id="KW-1185">Reference proteome</keyword>